<reference evidence="5" key="1">
    <citation type="submission" date="2023-03" db="EMBL/GenBank/DDBJ databases">
        <title>Massive genome expansion in bonnet fungi (Mycena s.s.) driven by repeated elements and novel gene families across ecological guilds.</title>
        <authorList>
            <consortium name="Lawrence Berkeley National Laboratory"/>
            <person name="Harder C.B."/>
            <person name="Miyauchi S."/>
            <person name="Viragh M."/>
            <person name="Kuo A."/>
            <person name="Thoen E."/>
            <person name="Andreopoulos B."/>
            <person name="Lu D."/>
            <person name="Skrede I."/>
            <person name="Drula E."/>
            <person name="Henrissat B."/>
            <person name="Morin E."/>
            <person name="Kohler A."/>
            <person name="Barry K."/>
            <person name="LaButti K."/>
            <person name="Morin E."/>
            <person name="Salamov A."/>
            <person name="Lipzen A."/>
            <person name="Mereny Z."/>
            <person name="Hegedus B."/>
            <person name="Baldrian P."/>
            <person name="Stursova M."/>
            <person name="Weitz H."/>
            <person name="Taylor A."/>
            <person name="Grigoriev I.V."/>
            <person name="Nagy L.G."/>
            <person name="Martin F."/>
            <person name="Kauserud H."/>
        </authorList>
    </citation>
    <scope>NUCLEOTIDE SEQUENCE</scope>
    <source>
        <strain evidence="5">CBHHK067</strain>
    </source>
</reference>
<keyword evidence="3" id="KW-0687">Ribonucleoprotein</keyword>
<evidence type="ECO:0000259" key="4">
    <source>
        <dbReference type="Pfam" id="PF09785"/>
    </source>
</evidence>
<dbReference type="PANTHER" id="PTHR13904">
    <property type="entry name" value="PRE-MRNA SPLICING FACTOR PRP31"/>
    <property type="match status" value="1"/>
</dbReference>
<evidence type="ECO:0000256" key="3">
    <source>
        <dbReference type="ARBA" id="ARBA00023274"/>
    </source>
</evidence>
<sequence>MFHAPCTSSPFLLFSSLLSPENPANLALRPTYATLSDIVVYSPKGLCSPMLHALARCFTSAVACMRTDLIYPEVEDALLAYNVFVLDADVAMLRMTVPELIICMFEGRGAVCGVRREWQCARAEDVQQMELSGIEDVSKIAKTNGSKHMADILLEIQKYQANPTTAATMALPVHLNLEYALIVQANKLSVDDPTKVDLTGIFPTAIIMNVVVTATTMSGKPLADAEWSTVQHTCSYGKSLQDKIRKHIDWLAAAVPYKVTKTLPIPSDSPKKRHGGKRVRKAKEAYMEPNTVNLEQHERDEMHELMHTSEILSVFSSGGGTCLSAGAEADTERRQEELSNMTTASHWQLVVGTPVGAAMGAENLFQYWARCSLVLQHRAQQPANVRDIFPAWLATCGRASHNALGSWAPAAHGVQPLKAPRLCHGHWFDPL</sequence>
<accession>A0AAD7DP67</accession>
<dbReference type="Gene3D" id="1.10.287.4070">
    <property type="match status" value="1"/>
</dbReference>
<keyword evidence="6" id="KW-1185">Reference proteome</keyword>
<gene>
    <name evidence="5" type="ORF">B0H17DRAFT_1131255</name>
</gene>
<comment type="subcellular location">
    <subcellularLocation>
        <location evidence="1">Nucleus</location>
    </subcellularLocation>
</comment>
<dbReference type="GO" id="GO:0000244">
    <property type="term" value="P:spliceosomal tri-snRNP complex assembly"/>
    <property type="evidence" value="ECO:0007669"/>
    <property type="project" value="InterPro"/>
</dbReference>
<dbReference type="InterPro" id="IPR027105">
    <property type="entry name" value="Prp31"/>
</dbReference>
<dbReference type="Pfam" id="PF09785">
    <property type="entry name" value="Prp31_C"/>
    <property type="match status" value="1"/>
</dbReference>
<protein>
    <recommendedName>
        <fullName evidence="4">Prp31 C-terminal domain-containing protein</fullName>
    </recommendedName>
</protein>
<dbReference type="GO" id="GO:0005687">
    <property type="term" value="C:U4 snRNP"/>
    <property type="evidence" value="ECO:0007669"/>
    <property type="project" value="TreeGrafter"/>
</dbReference>
<keyword evidence="2" id="KW-0539">Nucleus</keyword>
<organism evidence="5 6">
    <name type="scientific">Mycena rosella</name>
    <name type="common">Pink bonnet</name>
    <name type="synonym">Agaricus rosellus</name>
    <dbReference type="NCBI Taxonomy" id="1033263"/>
    <lineage>
        <taxon>Eukaryota</taxon>
        <taxon>Fungi</taxon>
        <taxon>Dikarya</taxon>
        <taxon>Basidiomycota</taxon>
        <taxon>Agaricomycotina</taxon>
        <taxon>Agaricomycetes</taxon>
        <taxon>Agaricomycetidae</taxon>
        <taxon>Agaricales</taxon>
        <taxon>Marasmiineae</taxon>
        <taxon>Mycenaceae</taxon>
        <taxon>Mycena</taxon>
    </lineage>
</organism>
<evidence type="ECO:0000313" key="6">
    <source>
        <dbReference type="Proteomes" id="UP001221757"/>
    </source>
</evidence>
<name>A0AAD7DP67_MYCRO</name>
<dbReference type="PANTHER" id="PTHR13904:SF0">
    <property type="entry name" value="U4_U6 SMALL NUCLEAR RIBONUCLEOPROTEIN PRP31"/>
    <property type="match status" value="1"/>
</dbReference>
<evidence type="ECO:0000256" key="1">
    <source>
        <dbReference type="ARBA" id="ARBA00004123"/>
    </source>
</evidence>
<feature type="domain" description="Prp31 C-terminal" evidence="4">
    <location>
        <begin position="258"/>
        <end position="287"/>
    </location>
</feature>
<dbReference type="GO" id="GO:0071011">
    <property type="term" value="C:precatalytic spliceosome"/>
    <property type="evidence" value="ECO:0007669"/>
    <property type="project" value="TreeGrafter"/>
</dbReference>
<dbReference type="GO" id="GO:0046540">
    <property type="term" value="C:U4/U6 x U5 tri-snRNP complex"/>
    <property type="evidence" value="ECO:0007669"/>
    <property type="project" value="InterPro"/>
</dbReference>
<evidence type="ECO:0000256" key="2">
    <source>
        <dbReference type="ARBA" id="ARBA00023242"/>
    </source>
</evidence>
<dbReference type="AlphaFoldDB" id="A0AAD7DP67"/>
<proteinExistence type="predicted"/>
<dbReference type="Proteomes" id="UP001221757">
    <property type="component" value="Unassembled WGS sequence"/>
</dbReference>
<evidence type="ECO:0000313" key="5">
    <source>
        <dbReference type="EMBL" id="KAJ7696105.1"/>
    </source>
</evidence>
<comment type="caution">
    <text evidence="5">The sequence shown here is derived from an EMBL/GenBank/DDBJ whole genome shotgun (WGS) entry which is preliminary data.</text>
</comment>
<dbReference type="EMBL" id="JARKIE010000036">
    <property type="protein sequence ID" value="KAJ7696105.1"/>
    <property type="molecule type" value="Genomic_DNA"/>
</dbReference>
<dbReference type="InterPro" id="IPR019175">
    <property type="entry name" value="Prp31_C"/>
</dbReference>